<protein>
    <submittedName>
        <fullName evidence="1">Uncharacterized protein</fullName>
    </submittedName>
</protein>
<keyword evidence="2" id="KW-1185">Reference proteome</keyword>
<organism evidence="1 2">
    <name type="scientific">Apiospora arundinis</name>
    <dbReference type="NCBI Taxonomy" id="335852"/>
    <lineage>
        <taxon>Eukaryota</taxon>
        <taxon>Fungi</taxon>
        <taxon>Dikarya</taxon>
        <taxon>Ascomycota</taxon>
        <taxon>Pezizomycotina</taxon>
        <taxon>Sordariomycetes</taxon>
        <taxon>Xylariomycetidae</taxon>
        <taxon>Amphisphaeriales</taxon>
        <taxon>Apiosporaceae</taxon>
        <taxon>Apiospora</taxon>
    </lineage>
</organism>
<comment type="caution">
    <text evidence="1">The sequence shown here is derived from an EMBL/GenBank/DDBJ whole genome shotgun (WGS) entry which is preliminary data.</text>
</comment>
<accession>A0ABR2J4G9</accession>
<reference evidence="1 2" key="1">
    <citation type="journal article" date="2024" name="IMA Fungus">
        <title>Apiospora arundinis, a panoply of carbohydrate-active enzymes and secondary metabolites.</title>
        <authorList>
            <person name="Sorensen T."/>
            <person name="Petersen C."/>
            <person name="Muurmann A.T."/>
            <person name="Christiansen J.V."/>
            <person name="Brundto M.L."/>
            <person name="Overgaard C.K."/>
            <person name="Boysen A.T."/>
            <person name="Wollenberg R.D."/>
            <person name="Larsen T.O."/>
            <person name="Sorensen J.L."/>
            <person name="Nielsen K.L."/>
            <person name="Sondergaard T.E."/>
        </authorList>
    </citation>
    <scope>NUCLEOTIDE SEQUENCE [LARGE SCALE GENOMIC DNA]</scope>
    <source>
        <strain evidence="1 2">AAU 773</strain>
    </source>
</reference>
<proteinExistence type="predicted"/>
<evidence type="ECO:0000313" key="1">
    <source>
        <dbReference type="EMBL" id="KAK8872332.1"/>
    </source>
</evidence>
<sequence length="121" mass="14001">MPFQRTRLSIAPVLANSLANSLSDKPNILKFEIWRLRSFVEQQLRECWSTTVRGKSMRNRRHAQTIHLLNVDLWTVNETLGFPFASVLHKPGQKRWPRAGVTPLYVRVGPTLKELSHERAT</sequence>
<dbReference type="EMBL" id="JAPCWZ010000003">
    <property type="protein sequence ID" value="KAK8872332.1"/>
    <property type="molecule type" value="Genomic_DNA"/>
</dbReference>
<dbReference type="Proteomes" id="UP001390339">
    <property type="component" value="Unassembled WGS sequence"/>
</dbReference>
<evidence type="ECO:0000313" key="2">
    <source>
        <dbReference type="Proteomes" id="UP001390339"/>
    </source>
</evidence>
<name>A0ABR2J4G9_9PEZI</name>
<gene>
    <name evidence="1" type="ORF">PGQ11_002846</name>
</gene>